<accession>A0A516SLR0</accession>
<dbReference type="KEGG" id="cari:FNU76_23495"/>
<dbReference type="AlphaFoldDB" id="A0A516SLR0"/>
<dbReference type="EMBL" id="CP041730">
    <property type="protein sequence ID" value="QDQ29075.1"/>
    <property type="molecule type" value="Genomic_DNA"/>
</dbReference>
<keyword evidence="2" id="KW-1185">Reference proteome</keyword>
<evidence type="ECO:0000313" key="2">
    <source>
        <dbReference type="Proteomes" id="UP000317550"/>
    </source>
</evidence>
<organism evidence="1 2">
    <name type="scientific">Chitinimonas arctica</name>
    <dbReference type="NCBI Taxonomy" id="2594795"/>
    <lineage>
        <taxon>Bacteria</taxon>
        <taxon>Pseudomonadati</taxon>
        <taxon>Pseudomonadota</taxon>
        <taxon>Betaproteobacteria</taxon>
        <taxon>Neisseriales</taxon>
        <taxon>Chitinibacteraceae</taxon>
        <taxon>Chitinimonas</taxon>
    </lineage>
</organism>
<dbReference type="RefSeq" id="WP_144280457.1">
    <property type="nucleotide sequence ID" value="NZ_CP041730.1"/>
</dbReference>
<reference evidence="2" key="1">
    <citation type="submission" date="2019-07" db="EMBL/GenBank/DDBJ databases">
        <title>Chitinimonas sp. nov., isolated from Ny-Alesund, arctica soil.</title>
        <authorList>
            <person name="Xu Q."/>
            <person name="Peng F."/>
        </authorList>
    </citation>
    <scope>NUCLEOTIDE SEQUENCE [LARGE SCALE GENOMIC DNA]</scope>
    <source>
        <strain evidence="2">R3-44</strain>
    </source>
</reference>
<evidence type="ECO:0000313" key="1">
    <source>
        <dbReference type="EMBL" id="QDQ29075.1"/>
    </source>
</evidence>
<dbReference type="Proteomes" id="UP000317550">
    <property type="component" value="Chromosome"/>
</dbReference>
<gene>
    <name evidence="1" type="ORF">FNU76_23495</name>
</gene>
<protein>
    <submittedName>
        <fullName evidence="1">Uncharacterized protein</fullName>
    </submittedName>
</protein>
<dbReference type="OrthoDB" id="7061819at2"/>
<sequence length="202" mass="22100">MLVLFYGMMFSLQNKWRMDFHTAPFKNQRTLLSESGGQMRICKNAVALVLLVMSAQVVASDDQRFIGIECDVKASVLRISYGGDKLGVSKGGYLIDTFNLKKNDATGEYVASVREVIKICKIKKTLYTIRISAVPGSWNLNAECGGLTFGAVKVYSEGLRLADAIFEKCCLTGDCVNSVTTRLLFINGANRPEASMASSVVN</sequence>
<proteinExistence type="predicted"/>
<name>A0A516SLR0_9NEIS</name>